<protein>
    <submittedName>
        <fullName evidence="1">Uncharacterized protein</fullName>
    </submittedName>
</protein>
<organism evidence="1 2">
    <name type="scientific">Rotaria sordida</name>
    <dbReference type="NCBI Taxonomy" id="392033"/>
    <lineage>
        <taxon>Eukaryota</taxon>
        <taxon>Metazoa</taxon>
        <taxon>Spiralia</taxon>
        <taxon>Gnathifera</taxon>
        <taxon>Rotifera</taxon>
        <taxon>Eurotatoria</taxon>
        <taxon>Bdelloidea</taxon>
        <taxon>Philodinida</taxon>
        <taxon>Philodinidae</taxon>
        <taxon>Rotaria</taxon>
    </lineage>
</organism>
<proteinExistence type="predicted"/>
<reference evidence="1" key="1">
    <citation type="submission" date="2021-02" db="EMBL/GenBank/DDBJ databases">
        <authorList>
            <person name="Nowell W R."/>
        </authorList>
    </citation>
    <scope>NUCLEOTIDE SEQUENCE</scope>
</reference>
<dbReference type="Proteomes" id="UP000663874">
    <property type="component" value="Unassembled WGS sequence"/>
</dbReference>
<gene>
    <name evidence="1" type="ORF">FNK824_LOCUS41975</name>
</gene>
<comment type="caution">
    <text evidence="1">The sequence shown here is derived from an EMBL/GenBank/DDBJ whole genome shotgun (WGS) entry which is preliminary data.</text>
</comment>
<evidence type="ECO:0000313" key="2">
    <source>
        <dbReference type="Proteomes" id="UP000663874"/>
    </source>
</evidence>
<name>A0A820KNJ9_9BILA</name>
<sequence length="61" mass="7168">PEVQQFLDKLKRQQEAKLNSQENDNRPFILKYVSRNHQLEFIGLISHQIGFGFENLGPDEL</sequence>
<accession>A0A820KNJ9</accession>
<dbReference type="EMBL" id="CAJOBE010045300">
    <property type="protein sequence ID" value="CAF4339945.1"/>
    <property type="molecule type" value="Genomic_DNA"/>
</dbReference>
<evidence type="ECO:0000313" key="1">
    <source>
        <dbReference type="EMBL" id="CAF4339945.1"/>
    </source>
</evidence>
<dbReference type="AlphaFoldDB" id="A0A820KNJ9"/>
<feature type="non-terminal residue" evidence="1">
    <location>
        <position position="1"/>
    </location>
</feature>